<accession>A0ABR2A804</accession>
<evidence type="ECO:0000313" key="5">
    <source>
        <dbReference type="EMBL" id="KAK8489200.1"/>
    </source>
</evidence>
<reference evidence="5 6" key="1">
    <citation type="journal article" date="2024" name="G3 (Bethesda)">
        <title>Genome assembly of Hibiscus sabdariffa L. provides insights into metabolisms of medicinal natural products.</title>
        <authorList>
            <person name="Kim T."/>
        </authorList>
    </citation>
    <scope>NUCLEOTIDE SEQUENCE [LARGE SCALE GENOMIC DNA]</scope>
    <source>
        <strain evidence="5">TK-2024</strain>
        <tissue evidence="5">Old leaves</tissue>
    </source>
</reference>
<keyword evidence="3 4" id="KW-0808">Transferase</keyword>
<dbReference type="Pfam" id="PF00201">
    <property type="entry name" value="UDPGT"/>
    <property type="match status" value="1"/>
</dbReference>
<dbReference type="CDD" id="cd03784">
    <property type="entry name" value="GT1_Gtf-like"/>
    <property type="match status" value="1"/>
</dbReference>
<dbReference type="PROSITE" id="PS00375">
    <property type="entry name" value="UDPGT"/>
    <property type="match status" value="1"/>
</dbReference>
<dbReference type="PANTHER" id="PTHR11926:SF1343">
    <property type="entry name" value="7-DEOXYLOGANETIN GLUCOSYLTRANSFERASE-LIKE"/>
    <property type="match status" value="1"/>
</dbReference>
<evidence type="ECO:0000256" key="3">
    <source>
        <dbReference type="ARBA" id="ARBA00022679"/>
    </source>
</evidence>
<dbReference type="InterPro" id="IPR035595">
    <property type="entry name" value="UDP_glycos_trans_CS"/>
</dbReference>
<evidence type="ECO:0000256" key="1">
    <source>
        <dbReference type="ARBA" id="ARBA00009995"/>
    </source>
</evidence>
<dbReference type="Proteomes" id="UP001472677">
    <property type="component" value="Unassembled WGS sequence"/>
</dbReference>
<organism evidence="5 6">
    <name type="scientific">Hibiscus sabdariffa</name>
    <name type="common">roselle</name>
    <dbReference type="NCBI Taxonomy" id="183260"/>
    <lineage>
        <taxon>Eukaryota</taxon>
        <taxon>Viridiplantae</taxon>
        <taxon>Streptophyta</taxon>
        <taxon>Embryophyta</taxon>
        <taxon>Tracheophyta</taxon>
        <taxon>Spermatophyta</taxon>
        <taxon>Magnoliopsida</taxon>
        <taxon>eudicotyledons</taxon>
        <taxon>Gunneridae</taxon>
        <taxon>Pentapetalae</taxon>
        <taxon>rosids</taxon>
        <taxon>malvids</taxon>
        <taxon>Malvales</taxon>
        <taxon>Malvaceae</taxon>
        <taxon>Malvoideae</taxon>
        <taxon>Hibiscus</taxon>
    </lineage>
</organism>
<dbReference type="InterPro" id="IPR002213">
    <property type="entry name" value="UDP_glucos_trans"/>
</dbReference>
<protein>
    <recommendedName>
        <fullName evidence="7">UDP-glycosyltransferases domain-containing protein</fullName>
    </recommendedName>
</protein>
<evidence type="ECO:0000256" key="4">
    <source>
        <dbReference type="RuleBase" id="RU003718"/>
    </source>
</evidence>
<sequence length="344" mass="38893">MSFAIKAAEILGIPEVQFWTASACSFMGYLQFTELVERGIFPFQNETFLSDGTLDKPIDWIPGMSNIRLRDIPSFIRANNPNDILFDFMGSEAQNCLKAPAIIFNTFHKLEHQVLKAIAAEFPRIYTIGPLHLLATHMPDGPSKSINSSLWKEDANCIEWLNKREPGSVVYVNFGSVTVMSEKHAKEFAWGLANSKYPFLWVVRPDVMMGESVVLPREFMEEIKERGYITSWCPQQQVLSHPAVGLFLTHCGWNSLLEAVTEGVPLICWPFFADQHTNCRYACTTWGTAMEINPDVKRQELEALAKEMMEGDNGQRIRRKALDWKNKAEAAVSCGDPPLPTLIE</sequence>
<dbReference type="PANTHER" id="PTHR11926">
    <property type="entry name" value="GLUCOSYL/GLUCURONOSYL TRANSFERASES"/>
    <property type="match status" value="1"/>
</dbReference>
<keyword evidence="6" id="KW-1185">Reference proteome</keyword>
<dbReference type="SUPFAM" id="SSF53756">
    <property type="entry name" value="UDP-Glycosyltransferase/glycogen phosphorylase"/>
    <property type="match status" value="1"/>
</dbReference>
<keyword evidence="2 4" id="KW-0328">Glycosyltransferase</keyword>
<evidence type="ECO:0000256" key="2">
    <source>
        <dbReference type="ARBA" id="ARBA00022676"/>
    </source>
</evidence>
<dbReference type="Gene3D" id="3.40.50.2000">
    <property type="entry name" value="Glycogen Phosphorylase B"/>
    <property type="match status" value="2"/>
</dbReference>
<dbReference type="EMBL" id="JBBPBM010000937">
    <property type="protein sequence ID" value="KAK8489200.1"/>
    <property type="molecule type" value="Genomic_DNA"/>
</dbReference>
<proteinExistence type="inferred from homology"/>
<gene>
    <name evidence="5" type="ORF">V6N12_005414</name>
</gene>
<evidence type="ECO:0000313" key="6">
    <source>
        <dbReference type="Proteomes" id="UP001472677"/>
    </source>
</evidence>
<name>A0ABR2A804_9ROSI</name>
<comment type="similarity">
    <text evidence="1 4">Belongs to the UDP-glycosyltransferase family.</text>
</comment>
<evidence type="ECO:0008006" key="7">
    <source>
        <dbReference type="Google" id="ProtNLM"/>
    </source>
</evidence>
<comment type="caution">
    <text evidence="5">The sequence shown here is derived from an EMBL/GenBank/DDBJ whole genome shotgun (WGS) entry which is preliminary data.</text>
</comment>